<accession>A0A448Z190</accession>
<gene>
    <name evidence="3" type="ORF">PSNMU_V1.4_AUG-EV-PASAV3_0025320</name>
</gene>
<sequence length="340" mass="37266">MQDCIARLHERLLCFASLGFAYLLGILAARFHRLVAPDVLSLHDLVHDAHADPPRVFRPVEDALEGQPALEIPVRGNPDEDGPLVRRAVLPPRAGAIRGIRDGAGSDLPRLLAGEPLLVVDGRGPEPRHLHHGFQIAHVDHRFELLVPHADGPDPRGNRRIVIVVVLVLVLLVLVLLLLALVLVLLRPVLVFVFFPRLAPGHPGVDLHLGEVQVPAKPVVRDPRGNLGHRLHQFRKSKEVQPHDGRTQQERQLRAPGGLSELAVGTDDLSRTERTPGRGRGRRRRRLGTAALHSSSLFAGRAAPGGVSGFRHGCLLQYPGSRLSLFPGRKINAFERALPK</sequence>
<feature type="region of interest" description="Disordered" evidence="1">
    <location>
        <begin position="236"/>
        <end position="285"/>
    </location>
</feature>
<proteinExistence type="predicted"/>
<protein>
    <submittedName>
        <fullName evidence="3">Uncharacterized protein</fullName>
    </submittedName>
</protein>
<feature type="transmembrane region" description="Helical" evidence="2">
    <location>
        <begin position="161"/>
        <end position="186"/>
    </location>
</feature>
<evidence type="ECO:0000256" key="1">
    <source>
        <dbReference type="SAM" id="MobiDB-lite"/>
    </source>
</evidence>
<reference evidence="3 4" key="1">
    <citation type="submission" date="2019-01" db="EMBL/GenBank/DDBJ databases">
        <authorList>
            <person name="Ferrante I. M."/>
        </authorList>
    </citation>
    <scope>NUCLEOTIDE SEQUENCE [LARGE SCALE GENOMIC DNA]</scope>
    <source>
        <strain evidence="3 4">B856</strain>
    </source>
</reference>
<name>A0A448Z190_9STRA</name>
<keyword evidence="2" id="KW-1133">Transmembrane helix</keyword>
<evidence type="ECO:0000256" key="2">
    <source>
        <dbReference type="SAM" id="Phobius"/>
    </source>
</evidence>
<keyword evidence="2" id="KW-0472">Membrane</keyword>
<dbReference type="Proteomes" id="UP000291116">
    <property type="component" value="Unassembled WGS sequence"/>
</dbReference>
<dbReference type="AlphaFoldDB" id="A0A448Z190"/>
<feature type="transmembrane region" description="Helical" evidence="2">
    <location>
        <begin position="12"/>
        <end position="31"/>
    </location>
</feature>
<keyword evidence="2" id="KW-0812">Transmembrane</keyword>
<evidence type="ECO:0000313" key="4">
    <source>
        <dbReference type="Proteomes" id="UP000291116"/>
    </source>
</evidence>
<evidence type="ECO:0000313" key="3">
    <source>
        <dbReference type="EMBL" id="VEU35786.1"/>
    </source>
</evidence>
<dbReference type="EMBL" id="CAACVS010000069">
    <property type="protein sequence ID" value="VEU35786.1"/>
    <property type="molecule type" value="Genomic_DNA"/>
</dbReference>
<feature type="compositionally biased region" description="Basic and acidic residues" evidence="1">
    <location>
        <begin position="236"/>
        <end position="253"/>
    </location>
</feature>
<keyword evidence="4" id="KW-1185">Reference proteome</keyword>
<organism evidence="3 4">
    <name type="scientific">Pseudo-nitzschia multistriata</name>
    <dbReference type="NCBI Taxonomy" id="183589"/>
    <lineage>
        <taxon>Eukaryota</taxon>
        <taxon>Sar</taxon>
        <taxon>Stramenopiles</taxon>
        <taxon>Ochrophyta</taxon>
        <taxon>Bacillariophyta</taxon>
        <taxon>Bacillariophyceae</taxon>
        <taxon>Bacillariophycidae</taxon>
        <taxon>Bacillariales</taxon>
        <taxon>Bacillariaceae</taxon>
        <taxon>Pseudo-nitzschia</taxon>
    </lineage>
</organism>